<protein>
    <submittedName>
        <fullName evidence="7">Spaetzle domain-containing protein</fullName>
    </submittedName>
</protein>
<comment type="caution">
    <text evidence="7">The sequence shown here is derived from an EMBL/GenBank/DDBJ whole genome shotgun (WGS) entry which is preliminary data.</text>
</comment>
<evidence type="ECO:0000256" key="2">
    <source>
        <dbReference type="ARBA" id="ARBA00023157"/>
    </source>
</evidence>
<evidence type="ECO:0000256" key="1">
    <source>
        <dbReference type="ARBA" id="ARBA00022729"/>
    </source>
</evidence>
<feature type="transmembrane region" description="Helical" evidence="5">
    <location>
        <begin position="70"/>
        <end position="89"/>
    </location>
</feature>
<evidence type="ECO:0000313" key="7">
    <source>
        <dbReference type="EMBL" id="GFX97451.1"/>
    </source>
</evidence>
<proteinExistence type="predicted"/>
<dbReference type="InterPro" id="IPR029034">
    <property type="entry name" value="Cystine-knot_cytokine"/>
</dbReference>
<dbReference type="GO" id="GO:0005121">
    <property type="term" value="F:Toll binding"/>
    <property type="evidence" value="ECO:0007669"/>
    <property type="project" value="TreeGrafter"/>
</dbReference>
<organism evidence="7 8">
    <name type="scientific">Trichonephila clavipes</name>
    <name type="common">Golden silk orbweaver</name>
    <name type="synonym">Nephila clavipes</name>
    <dbReference type="NCBI Taxonomy" id="2585209"/>
    <lineage>
        <taxon>Eukaryota</taxon>
        <taxon>Metazoa</taxon>
        <taxon>Ecdysozoa</taxon>
        <taxon>Arthropoda</taxon>
        <taxon>Chelicerata</taxon>
        <taxon>Arachnida</taxon>
        <taxon>Araneae</taxon>
        <taxon>Araneomorphae</taxon>
        <taxon>Entelegynae</taxon>
        <taxon>Araneoidea</taxon>
        <taxon>Nephilidae</taxon>
        <taxon>Trichonephila</taxon>
    </lineage>
</organism>
<dbReference type="InterPro" id="IPR052444">
    <property type="entry name" value="Spz/Toll_ligand-like"/>
</dbReference>
<evidence type="ECO:0000313" key="8">
    <source>
        <dbReference type="Proteomes" id="UP000887159"/>
    </source>
</evidence>
<dbReference type="Proteomes" id="UP000887159">
    <property type="component" value="Unassembled WGS sequence"/>
</dbReference>
<accession>A0A8X6RL90</accession>
<dbReference type="Pfam" id="PF16077">
    <property type="entry name" value="Spaetzle"/>
    <property type="match status" value="1"/>
</dbReference>
<name>A0A8X6RL90_TRICX</name>
<evidence type="ECO:0000256" key="3">
    <source>
        <dbReference type="ARBA" id="ARBA00023180"/>
    </source>
</evidence>
<keyword evidence="5" id="KW-0812">Transmembrane</keyword>
<feature type="domain" description="Spaetzle" evidence="6">
    <location>
        <begin position="483"/>
        <end position="578"/>
    </location>
</feature>
<dbReference type="Gene3D" id="2.10.90.10">
    <property type="entry name" value="Cystine-knot cytokines"/>
    <property type="match status" value="1"/>
</dbReference>
<evidence type="ECO:0000256" key="4">
    <source>
        <dbReference type="SAM" id="MobiDB-lite"/>
    </source>
</evidence>
<dbReference type="GO" id="GO:0005615">
    <property type="term" value="C:extracellular space"/>
    <property type="evidence" value="ECO:0007669"/>
    <property type="project" value="UniProtKB-ARBA"/>
</dbReference>
<dbReference type="InterPro" id="IPR032104">
    <property type="entry name" value="Spaetzle"/>
</dbReference>
<dbReference type="GO" id="GO:0008083">
    <property type="term" value="F:growth factor activity"/>
    <property type="evidence" value="ECO:0007669"/>
    <property type="project" value="TreeGrafter"/>
</dbReference>
<keyword evidence="1" id="KW-0732">Signal</keyword>
<keyword evidence="2" id="KW-1015">Disulfide bond</keyword>
<dbReference type="GO" id="GO:0021556">
    <property type="term" value="P:central nervous system formation"/>
    <property type="evidence" value="ECO:0007669"/>
    <property type="project" value="TreeGrafter"/>
</dbReference>
<reference evidence="7" key="1">
    <citation type="submission" date="2020-08" db="EMBL/GenBank/DDBJ databases">
        <title>Multicomponent nature underlies the extraordinary mechanical properties of spider dragline silk.</title>
        <authorList>
            <person name="Kono N."/>
            <person name="Nakamura H."/>
            <person name="Mori M."/>
            <person name="Yoshida Y."/>
            <person name="Ohtoshi R."/>
            <person name="Malay A.D."/>
            <person name="Moran D.A.P."/>
            <person name="Tomita M."/>
            <person name="Numata K."/>
            <person name="Arakawa K."/>
        </authorList>
    </citation>
    <scope>NUCLEOTIDE SEQUENCE</scope>
</reference>
<gene>
    <name evidence="7" type="primary">AVEN_55428_1</name>
    <name evidence="7" type="ORF">TNCV_2840111</name>
</gene>
<dbReference type="AlphaFoldDB" id="A0A8X6RL90"/>
<evidence type="ECO:0000256" key="5">
    <source>
        <dbReference type="SAM" id="Phobius"/>
    </source>
</evidence>
<keyword evidence="3" id="KW-0325">Glycoprotein</keyword>
<dbReference type="PANTHER" id="PTHR23199">
    <property type="entry name" value="NEUROTROPHIN 1-RELATED"/>
    <property type="match status" value="1"/>
</dbReference>
<keyword evidence="5" id="KW-0472">Membrane</keyword>
<keyword evidence="8" id="KW-1185">Reference proteome</keyword>
<keyword evidence="5" id="KW-1133">Transmembrane helix</keyword>
<evidence type="ECO:0000259" key="6">
    <source>
        <dbReference type="Pfam" id="PF16077"/>
    </source>
</evidence>
<dbReference type="EMBL" id="BMAU01021198">
    <property type="protein sequence ID" value="GFX97451.1"/>
    <property type="molecule type" value="Genomic_DNA"/>
</dbReference>
<feature type="region of interest" description="Disordered" evidence="4">
    <location>
        <begin position="238"/>
        <end position="261"/>
    </location>
</feature>
<dbReference type="GO" id="GO:0045087">
    <property type="term" value="P:innate immune response"/>
    <property type="evidence" value="ECO:0007669"/>
    <property type="project" value="TreeGrafter"/>
</dbReference>
<dbReference type="PANTHER" id="PTHR23199:SF12">
    <property type="entry name" value="NEUROTROPHIN 1-RELATED"/>
    <property type="match status" value="1"/>
</dbReference>
<dbReference type="SUPFAM" id="SSF57501">
    <property type="entry name" value="Cystine-knot cytokines"/>
    <property type="match status" value="1"/>
</dbReference>
<sequence>MQRRIFLKNDLSVNGACNRLESKQSGTKHTTLTKVKDPGKDYYFKWKLRIFRIKRSSICFKSRKMEFSTWILMLLTITSLFSHTLTFGLPGTTTPSPVNQGFENMAEPNELRRVDSEPGPFLHYLEPPPIFPQPTQPLATVAYNNPIKRGGPPFVFIHPMTMNKRSRTNRRLVLSLPKDNIHILNAEATPEKGQQFLPTALTLSLRDNDSEESNKGYTTTRSYVSQIPRPPAFRYNYGFSSSYQGESDEEDRSSRKPGRWNKGEVSYEMEDLMGSSGGHVTVIKAHSASQPKILTARKVMGGGSSFKPMKAIFIEPREIEAKRVHVMEANAEKVTATKARVIASPDAISTGYKAKAHPISYKKGIVTKAKGEDWAASSLHFVKTEAPQESSARNQEEDVPPMELQCGGTNDLGWCDLGTNYPGAEVSQIMEVCEELVSHMFTEIPEHSEPMEDIASYSLSRNITHQGSKYWPWKSHSSNYKKSLCEINRDVIRPSFAQDMKGKWHVIIQTDAFPQRIALEVCKKPGEPCSSNELCNNSNSQCVQKYTHHQLISFDPESAETCPYVRLYKFPTSCVCRVA</sequence>